<organism evidence="1 2">
    <name type="scientific">Tritonibacter horizontis</name>
    <dbReference type="NCBI Taxonomy" id="1768241"/>
    <lineage>
        <taxon>Bacteria</taxon>
        <taxon>Pseudomonadati</taxon>
        <taxon>Pseudomonadota</taxon>
        <taxon>Alphaproteobacteria</taxon>
        <taxon>Rhodobacterales</taxon>
        <taxon>Paracoccaceae</taxon>
        <taxon>Tritonibacter</taxon>
    </lineage>
</organism>
<keyword evidence="2" id="KW-1185">Reference proteome</keyword>
<evidence type="ECO:0000313" key="2">
    <source>
        <dbReference type="Proteomes" id="UP000068382"/>
    </source>
</evidence>
<protein>
    <recommendedName>
        <fullName evidence="3">Antibiotic biosynthesis monooxygenase</fullName>
    </recommendedName>
</protein>
<evidence type="ECO:0008006" key="3">
    <source>
        <dbReference type="Google" id="ProtNLM"/>
    </source>
</evidence>
<dbReference type="Proteomes" id="UP000068382">
    <property type="component" value="Unassembled WGS sequence"/>
</dbReference>
<sequence length="99" mass="11045">MSFKLVPGVSDADYIAATRKTAEFIGGLRGFIDRRLSKGDDGVWMDYVIWTDMTAAQEASAKFPQAECTADIIRMIDPATLVMRHERQMWVSEPSLAMG</sequence>
<name>A0A132C1D1_9RHOB</name>
<dbReference type="SUPFAM" id="SSF54909">
    <property type="entry name" value="Dimeric alpha+beta barrel"/>
    <property type="match status" value="1"/>
</dbReference>
<gene>
    <name evidence="1" type="ORF">TRIHO_13520</name>
</gene>
<comment type="caution">
    <text evidence="1">The sequence shown here is derived from an EMBL/GenBank/DDBJ whole genome shotgun (WGS) entry which is preliminary data.</text>
</comment>
<reference evidence="1 2" key="1">
    <citation type="submission" date="2015-12" db="EMBL/GenBank/DDBJ databases">
        <title>Genome sequence of the marine Rhodobacteraceae strain O3.65, Candidatus Tritonibacter horizontis.</title>
        <authorList>
            <person name="Poehlein A."/>
            <person name="Giebel H.A."/>
            <person name="Voget S."/>
            <person name="Brinkhoff T."/>
        </authorList>
    </citation>
    <scope>NUCLEOTIDE SEQUENCE [LARGE SCALE GENOMIC DNA]</scope>
    <source>
        <strain evidence="1 2">O3.65</strain>
    </source>
</reference>
<dbReference type="EMBL" id="LPUY01000041">
    <property type="protein sequence ID" value="KUP93860.1"/>
    <property type="molecule type" value="Genomic_DNA"/>
</dbReference>
<dbReference type="RefSeq" id="WP_232367725.1">
    <property type="nucleotide sequence ID" value="NZ_LPUY01000041.1"/>
</dbReference>
<proteinExistence type="predicted"/>
<accession>A0A132C1D1</accession>
<dbReference type="InterPro" id="IPR011008">
    <property type="entry name" value="Dimeric_a/b-barrel"/>
</dbReference>
<evidence type="ECO:0000313" key="1">
    <source>
        <dbReference type="EMBL" id="KUP93860.1"/>
    </source>
</evidence>
<dbReference type="AlphaFoldDB" id="A0A132C1D1"/>